<evidence type="ECO:0000256" key="1">
    <source>
        <dbReference type="ARBA" id="ARBA00004429"/>
    </source>
</evidence>
<dbReference type="PROSITE" id="PS50850">
    <property type="entry name" value="MFS"/>
    <property type="match status" value="1"/>
</dbReference>
<keyword evidence="4" id="KW-0997">Cell inner membrane</keyword>
<dbReference type="GO" id="GO:0015528">
    <property type="term" value="F:lactose:proton symporter activity"/>
    <property type="evidence" value="ECO:0007669"/>
    <property type="project" value="TreeGrafter"/>
</dbReference>
<feature type="domain" description="Major facilitator superfamily (MFS) profile" evidence="9">
    <location>
        <begin position="184"/>
        <end position="383"/>
    </location>
</feature>
<feature type="transmembrane region" description="Helical" evidence="8">
    <location>
        <begin position="293"/>
        <end position="314"/>
    </location>
</feature>
<dbReference type="Pfam" id="PF12832">
    <property type="entry name" value="MFS_1_like"/>
    <property type="match status" value="1"/>
</dbReference>
<evidence type="ECO:0000256" key="5">
    <source>
        <dbReference type="ARBA" id="ARBA00022692"/>
    </source>
</evidence>
<keyword evidence="5 8" id="KW-0812">Transmembrane</keyword>
<comment type="subcellular location">
    <subcellularLocation>
        <location evidence="1">Cell inner membrane</location>
        <topology evidence="1">Multi-pass membrane protein</topology>
    </subcellularLocation>
</comment>
<comment type="caution">
    <text evidence="10">The sequence shown here is derived from an EMBL/GenBank/DDBJ whole genome shotgun (WGS) entry which is preliminary data.</text>
</comment>
<dbReference type="GO" id="GO:0005886">
    <property type="term" value="C:plasma membrane"/>
    <property type="evidence" value="ECO:0007669"/>
    <property type="project" value="UniProtKB-SubCell"/>
</dbReference>
<dbReference type="SUPFAM" id="SSF103473">
    <property type="entry name" value="MFS general substrate transporter"/>
    <property type="match status" value="1"/>
</dbReference>
<dbReference type="PANTHER" id="PTHR23522:SF10">
    <property type="entry name" value="3-PHENYLPROPIONIC ACID TRANSPORTER-RELATED"/>
    <property type="match status" value="1"/>
</dbReference>
<keyword evidence="7 8" id="KW-0472">Membrane</keyword>
<dbReference type="GO" id="GO:0030395">
    <property type="term" value="F:lactose binding"/>
    <property type="evidence" value="ECO:0007669"/>
    <property type="project" value="TreeGrafter"/>
</dbReference>
<dbReference type="AlphaFoldDB" id="A0A398CLR3"/>
<name>A0A398CLR3_9BACL</name>
<feature type="transmembrane region" description="Helical" evidence="8">
    <location>
        <begin position="263"/>
        <end position="281"/>
    </location>
</feature>
<dbReference type="OrthoDB" id="1650886at2"/>
<protein>
    <submittedName>
        <fullName evidence="10">MFS transporter</fullName>
    </submittedName>
</protein>
<evidence type="ECO:0000313" key="11">
    <source>
        <dbReference type="Proteomes" id="UP000266340"/>
    </source>
</evidence>
<keyword evidence="11" id="KW-1185">Reference proteome</keyword>
<dbReference type="EMBL" id="QXJM01000039">
    <property type="protein sequence ID" value="RIE02159.1"/>
    <property type="molecule type" value="Genomic_DNA"/>
</dbReference>
<evidence type="ECO:0000259" key="9">
    <source>
        <dbReference type="PROSITE" id="PS50850"/>
    </source>
</evidence>
<gene>
    <name evidence="10" type="ORF">D3H35_15535</name>
</gene>
<evidence type="ECO:0000256" key="7">
    <source>
        <dbReference type="ARBA" id="ARBA00023136"/>
    </source>
</evidence>
<proteinExistence type="predicted"/>
<evidence type="ECO:0000256" key="8">
    <source>
        <dbReference type="SAM" id="Phobius"/>
    </source>
</evidence>
<evidence type="ECO:0000313" key="10">
    <source>
        <dbReference type="EMBL" id="RIE02159.1"/>
    </source>
</evidence>
<dbReference type="Gene3D" id="1.20.1250.20">
    <property type="entry name" value="MFS general substrate transporter like domains"/>
    <property type="match status" value="2"/>
</dbReference>
<feature type="transmembrane region" description="Helical" evidence="8">
    <location>
        <begin position="199"/>
        <end position="215"/>
    </location>
</feature>
<feature type="transmembrane region" description="Helical" evidence="8">
    <location>
        <begin position="235"/>
        <end position="256"/>
    </location>
</feature>
<dbReference type="PANTHER" id="PTHR23522">
    <property type="entry name" value="BLL5896 PROTEIN"/>
    <property type="match status" value="1"/>
</dbReference>
<feature type="transmembrane region" description="Helical" evidence="8">
    <location>
        <begin position="41"/>
        <end position="60"/>
    </location>
</feature>
<accession>A0A398CLR3</accession>
<feature type="transmembrane region" description="Helical" evidence="8">
    <location>
        <begin position="352"/>
        <end position="373"/>
    </location>
</feature>
<dbReference type="InterPro" id="IPR024989">
    <property type="entry name" value="MFS_assoc_dom"/>
</dbReference>
<dbReference type="InterPro" id="IPR020846">
    <property type="entry name" value="MFS_dom"/>
</dbReference>
<keyword evidence="6 8" id="KW-1133">Transmembrane helix</keyword>
<keyword evidence="3" id="KW-1003">Cell membrane</keyword>
<evidence type="ECO:0000256" key="4">
    <source>
        <dbReference type="ARBA" id="ARBA00022519"/>
    </source>
</evidence>
<feature type="transmembrane region" description="Helical" evidence="8">
    <location>
        <begin position="133"/>
        <end position="152"/>
    </location>
</feature>
<dbReference type="RefSeq" id="WP_119150198.1">
    <property type="nucleotide sequence ID" value="NZ_JBHSOV010000054.1"/>
</dbReference>
<feature type="transmembrane region" description="Helical" evidence="8">
    <location>
        <begin position="92"/>
        <end position="112"/>
    </location>
</feature>
<feature type="transmembrane region" description="Helical" evidence="8">
    <location>
        <begin position="67"/>
        <end position="86"/>
    </location>
</feature>
<organism evidence="10 11">
    <name type="scientific">Cohnella faecalis</name>
    <dbReference type="NCBI Taxonomy" id="2315694"/>
    <lineage>
        <taxon>Bacteria</taxon>
        <taxon>Bacillati</taxon>
        <taxon>Bacillota</taxon>
        <taxon>Bacilli</taxon>
        <taxon>Bacillales</taxon>
        <taxon>Paenibacillaceae</taxon>
        <taxon>Cohnella</taxon>
    </lineage>
</organism>
<dbReference type="InterPro" id="IPR036259">
    <property type="entry name" value="MFS_trans_sf"/>
</dbReference>
<keyword evidence="2" id="KW-0813">Transport</keyword>
<feature type="transmembrane region" description="Helical" evidence="8">
    <location>
        <begin position="158"/>
        <end position="178"/>
    </location>
</feature>
<dbReference type="Proteomes" id="UP000266340">
    <property type="component" value="Unassembled WGS sequence"/>
</dbReference>
<feature type="transmembrane region" description="Helical" evidence="8">
    <location>
        <begin position="12"/>
        <end position="29"/>
    </location>
</feature>
<reference evidence="10 11" key="1">
    <citation type="submission" date="2018-09" db="EMBL/GenBank/DDBJ databases">
        <title>Cohnella cavernae sp. nov., isolated from a karst cave.</title>
        <authorList>
            <person name="Zhu H."/>
        </authorList>
    </citation>
    <scope>NUCLEOTIDE SEQUENCE [LARGE SCALE GENOMIC DNA]</scope>
    <source>
        <strain evidence="10 11">K2E09-144</strain>
    </source>
</reference>
<sequence>MNATIRLKGFNFFYFSMFALFISFLPVYMAKVGVSKTHLGFILGLGSVVCIVSQPFWGVISDKYRTVRKVLLLLILLSVLSGSFLFQSVHLWSLLPAVLLMNLFFLPTDPLVESLNFRTTQAQKVSYGSVRMFGALGYAITSLLAGGVLAQWGMDSLAWIFAGAGLLALLLAFGLADVETSAKPVLVRHLRSFLLKRDTIALLVVVFAVAIPHKMNDIFIGLYMDELGGSMRLTGMSWFVMTIMETIMFAASSRLIRPGREGLLMTIAAGLYAVRFLLSSFVTDPYELVGLQIFQGFTFVLFYVGALQYLYSIVPEEWKSTGQTMVTVLFFGVSGIIGSGIGGWLLDELGGAWLYRIMAALAVAGFVLCMALLGRRRTSQEQA</sequence>
<evidence type="ECO:0000256" key="6">
    <source>
        <dbReference type="ARBA" id="ARBA00022989"/>
    </source>
</evidence>
<evidence type="ECO:0000256" key="3">
    <source>
        <dbReference type="ARBA" id="ARBA00022475"/>
    </source>
</evidence>
<evidence type="ECO:0000256" key="2">
    <source>
        <dbReference type="ARBA" id="ARBA00022448"/>
    </source>
</evidence>
<feature type="transmembrane region" description="Helical" evidence="8">
    <location>
        <begin position="326"/>
        <end position="346"/>
    </location>
</feature>